<reference evidence="3" key="1">
    <citation type="submission" date="2022-06" db="EMBL/GenBank/DDBJ databases">
        <title>Vallitalea longa sp. nov., an anaerobic bacterium isolated from marine sediment.</title>
        <authorList>
            <person name="Hirano S."/>
            <person name="Terahara T."/>
            <person name="Mori K."/>
            <person name="Hamada M."/>
            <person name="Matsumoto R."/>
            <person name="Kobayashi T."/>
        </authorList>
    </citation>
    <scope>NUCLEOTIDE SEQUENCE</scope>
    <source>
        <strain evidence="3">SH18-1</strain>
    </source>
</reference>
<dbReference type="Proteomes" id="UP001144256">
    <property type="component" value="Unassembled WGS sequence"/>
</dbReference>
<comment type="caution">
    <text evidence="3">The sequence shown here is derived from an EMBL/GenBank/DDBJ whole genome shotgun (WGS) entry which is preliminary data.</text>
</comment>
<proteinExistence type="predicted"/>
<feature type="transmembrane region" description="Helical" evidence="1">
    <location>
        <begin position="168"/>
        <end position="189"/>
    </location>
</feature>
<evidence type="ECO:0000313" key="4">
    <source>
        <dbReference type="Proteomes" id="UP001144256"/>
    </source>
</evidence>
<feature type="transmembrane region" description="Helical" evidence="1">
    <location>
        <begin position="201"/>
        <end position="221"/>
    </location>
</feature>
<feature type="transmembrane region" description="Helical" evidence="1">
    <location>
        <begin position="387"/>
        <end position="405"/>
    </location>
</feature>
<feature type="domain" description="DUF112" evidence="2">
    <location>
        <begin position="18"/>
        <end position="436"/>
    </location>
</feature>
<evidence type="ECO:0000313" key="3">
    <source>
        <dbReference type="EMBL" id="GKX29685.1"/>
    </source>
</evidence>
<feature type="transmembrane region" description="Helical" evidence="1">
    <location>
        <begin position="21"/>
        <end position="47"/>
    </location>
</feature>
<keyword evidence="1" id="KW-0812">Transmembrane</keyword>
<organism evidence="3 4">
    <name type="scientific">Vallitalea longa</name>
    <dbReference type="NCBI Taxonomy" id="2936439"/>
    <lineage>
        <taxon>Bacteria</taxon>
        <taxon>Bacillati</taxon>
        <taxon>Bacillota</taxon>
        <taxon>Clostridia</taxon>
        <taxon>Lachnospirales</taxon>
        <taxon>Vallitaleaceae</taxon>
        <taxon>Vallitalea</taxon>
    </lineage>
</organism>
<evidence type="ECO:0000256" key="1">
    <source>
        <dbReference type="SAM" id="Phobius"/>
    </source>
</evidence>
<dbReference type="InterPro" id="IPR002823">
    <property type="entry name" value="DUF112_TM"/>
</dbReference>
<dbReference type="RefSeq" id="WP_281815284.1">
    <property type="nucleotide sequence ID" value="NZ_BRLB01000005.1"/>
</dbReference>
<sequence length="495" mass="52159">MLELLLHGFAMAFTPRILLCIFGGVIGGIAIGSLPGLTATMGVALLLPLTFGMDTVSGILMLLGIYIGAIYGGSISAILLRTPGTPAAAATALDGFELAKKGEAGRALGISTISSFGGGIVSTIMLILISPQLAKLALKFSAPEYFALAMFGLSIISSIAGKSMVKGLIAGVVGLLISMIGIDSITGYPRFTYGNINMLNGLSFIPIMIGLFAFSQAFLSIEDMLKKVKVKQKITRILPTMSDIKRIKFTVLRSGIIGTFTGIIPGAGADIGAFISYNEAKRFSKHPEKFGTGHIEGIAAPEAGNNGVTGGAMVPLLTLGIPGDAVAAIMLGALMMKGLQPGPLLFKEQGELVYTIFVGLIVANIGMLVLGLLGIRFFTKIVSIPKYVLTPVIFVLCIIGSYAINNNFFDVVVMFVCGIIGYFMSKFDFPASPVVLALILGPMAESQLRRSLVMSQGNASILFTRPISAVLLVLAFITLCTPIFKQIKKKVKRAK</sequence>
<name>A0A9W6DEM7_9FIRM</name>
<dbReference type="PANTHER" id="PTHR35342:SF5">
    <property type="entry name" value="TRICARBOXYLIC TRANSPORT PROTEIN"/>
    <property type="match status" value="1"/>
</dbReference>
<feature type="transmembrane region" description="Helical" evidence="1">
    <location>
        <begin position="59"/>
        <end position="80"/>
    </location>
</feature>
<keyword evidence="1" id="KW-1133">Transmembrane helix</keyword>
<feature type="transmembrane region" description="Helical" evidence="1">
    <location>
        <begin position="356"/>
        <end position="375"/>
    </location>
</feature>
<evidence type="ECO:0000259" key="2">
    <source>
        <dbReference type="Pfam" id="PF01970"/>
    </source>
</evidence>
<accession>A0A9W6DEM7</accession>
<feature type="transmembrane region" description="Helical" evidence="1">
    <location>
        <begin position="411"/>
        <end position="441"/>
    </location>
</feature>
<feature type="transmembrane region" description="Helical" evidence="1">
    <location>
        <begin position="107"/>
        <end position="130"/>
    </location>
</feature>
<keyword evidence="1" id="KW-0472">Membrane</keyword>
<feature type="transmembrane region" description="Helical" evidence="1">
    <location>
        <begin position="316"/>
        <end position="336"/>
    </location>
</feature>
<dbReference type="PANTHER" id="PTHR35342">
    <property type="entry name" value="TRICARBOXYLIC TRANSPORT PROTEIN"/>
    <property type="match status" value="1"/>
</dbReference>
<feature type="transmembrane region" description="Helical" evidence="1">
    <location>
        <begin position="462"/>
        <end position="484"/>
    </location>
</feature>
<feature type="transmembrane region" description="Helical" evidence="1">
    <location>
        <begin position="142"/>
        <end position="161"/>
    </location>
</feature>
<dbReference type="EMBL" id="BRLB01000005">
    <property type="protein sequence ID" value="GKX29685.1"/>
    <property type="molecule type" value="Genomic_DNA"/>
</dbReference>
<keyword evidence="4" id="KW-1185">Reference proteome</keyword>
<protein>
    <submittedName>
        <fullName evidence="3">C4-dicarboxylate ABC transporter permease</fullName>
    </submittedName>
</protein>
<dbReference type="AlphaFoldDB" id="A0A9W6DEM7"/>
<dbReference type="Pfam" id="PF01970">
    <property type="entry name" value="TctA"/>
    <property type="match status" value="1"/>
</dbReference>
<gene>
    <name evidence="3" type="ORF">SH1V18_21650</name>
</gene>